<dbReference type="GO" id="GO:0004315">
    <property type="term" value="F:3-oxoacyl-[acyl-carrier-protein] synthase activity"/>
    <property type="evidence" value="ECO:0007669"/>
    <property type="project" value="InterPro"/>
</dbReference>
<keyword evidence="8 9" id="KW-0012">Acyltransferase</keyword>
<dbReference type="CDD" id="cd00830">
    <property type="entry name" value="KAS_III"/>
    <property type="match status" value="1"/>
</dbReference>
<evidence type="ECO:0000256" key="3">
    <source>
        <dbReference type="ARBA" id="ARBA00022679"/>
    </source>
</evidence>
<organism evidence="12 13">
    <name type="scientific">Limosilactobacillus reuteri</name>
    <name type="common">Lactobacillus reuteri</name>
    <dbReference type="NCBI Taxonomy" id="1598"/>
    <lineage>
        <taxon>Bacteria</taxon>
        <taxon>Bacillati</taxon>
        <taxon>Bacillota</taxon>
        <taxon>Bacilli</taxon>
        <taxon>Lactobacillales</taxon>
        <taxon>Lactobacillaceae</taxon>
        <taxon>Limosilactobacillus</taxon>
    </lineage>
</organism>
<evidence type="ECO:0000256" key="7">
    <source>
        <dbReference type="ARBA" id="ARBA00023268"/>
    </source>
</evidence>
<comment type="caution">
    <text evidence="12">The sequence shown here is derived from an EMBL/GenBank/DDBJ whole genome shotgun (WGS) entry which is preliminary data.</text>
</comment>
<dbReference type="SUPFAM" id="SSF53901">
    <property type="entry name" value="Thiolase-like"/>
    <property type="match status" value="1"/>
</dbReference>
<dbReference type="HAMAP" id="MF_01815">
    <property type="entry name" value="FabH"/>
    <property type="match status" value="1"/>
</dbReference>
<keyword evidence="4 9" id="KW-0276">Fatty acid metabolism</keyword>
<dbReference type="PATRIC" id="fig|1598.90.peg.684"/>
<gene>
    <name evidence="9" type="primary">fabH</name>
    <name evidence="12" type="ORF">LR3_06275</name>
</gene>
<proteinExistence type="inferred from homology"/>
<dbReference type="AlphaFoldDB" id="A0A073JPN1"/>
<dbReference type="GO" id="GO:0006633">
    <property type="term" value="P:fatty acid biosynthetic process"/>
    <property type="evidence" value="ECO:0007669"/>
    <property type="project" value="UniProtKB-UniRule"/>
</dbReference>
<dbReference type="NCBIfam" id="NF006829">
    <property type="entry name" value="PRK09352.1"/>
    <property type="match status" value="1"/>
</dbReference>
<dbReference type="RefSeq" id="WP_035168652.1">
    <property type="nucleotide sequence ID" value="NZ_WJNC01000015.1"/>
</dbReference>
<dbReference type="NCBIfam" id="TIGR00747">
    <property type="entry name" value="fabH"/>
    <property type="match status" value="1"/>
</dbReference>
<accession>A0A073JPN1</accession>
<name>A0A073JPN1_LIMRT</name>
<evidence type="ECO:0000259" key="10">
    <source>
        <dbReference type="Pfam" id="PF08541"/>
    </source>
</evidence>
<dbReference type="Gene3D" id="3.40.47.10">
    <property type="match status" value="1"/>
</dbReference>
<evidence type="ECO:0000256" key="5">
    <source>
        <dbReference type="ARBA" id="ARBA00023098"/>
    </source>
</evidence>
<evidence type="ECO:0000313" key="13">
    <source>
        <dbReference type="Proteomes" id="UP000027731"/>
    </source>
</evidence>
<keyword evidence="5 9" id="KW-0443">Lipid metabolism</keyword>
<dbReference type="InterPro" id="IPR016039">
    <property type="entry name" value="Thiolase-like"/>
</dbReference>
<dbReference type="UniPathway" id="UPA00094"/>
<dbReference type="Pfam" id="PF08545">
    <property type="entry name" value="ACP_syn_III"/>
    <property type="match status" value="1"/>
</dbReference>
<keyword evidence="3 9" id="KW-0808">Transferase</keyword>
<evidence type="ECO:0000259" key="11">
    <source>
        <dbReference type="Pfam" id="PF08545"/>
    </source>
</evidence>
<keyword evidence="9" id="KW-0963">Cytoplasm</keyword>
<sequence>MQNLRITSTASYHPPLNITNQQLSTIMDTSDEWIKTRTGIHQRYISNIENTSDLALNVGNQLLTNASLKATELDLIIIATMSPDAYTPSTAAIVQGELGAKNAIAFDISAACTGFIYAMNTAELMLKSSNWQNAMVIGAEVLSKLIDWKDRSTAVLFGDGAGGVLLQKTTTATPLILGRDLHTFGDLGDKIVAGKTTPKAGFPKQLTSLSPFAMAGRDVYRFATHEVPRSIASAVQQANLKLDDIDYFLLHQANERIINQIAKRLGQPITKFPMNISEYGNTGAASEPILLTQAVAHELVKPGNIIAMSGFGGGLSTGTIILNY</sequence>
<keyword evidence="7 9" id="KW-0511">Multifunctional enzyme</keyword>
<dbReference type="InterPro" id="IPR013751">
    <property type="entry name" value="ACP_syn_III_N"/>
</dbReference>
<dbReference type="Proteomes" id="UP000027731">
    <property type="component" value="Unassembled WGS sequence"/>
</dbReference>
<dbReference type="InterPro" id="IPR013747">
    <property type="entry name" value="ACP_syn_III_C"/>
</dbReference>
<comment type="similarity">
    <text evidence="1 9">Belongs to the thiolase-like superfamily. FabH family.</text>
</comment>
<feature type="domain" description="Beta-ketoacyl-[acyl-carrier-protein] synthase III N-terminal" evidence="11">
    <location>
        <begin position="106"/>
        <end position="183"/>
    </location>
</feature>
<evidence type="ECO:0000256" key="4">
    <source>
        <dbReference type="ARBA" id="ARBA00022832"/>
    </source>
</evidence>
<evidence type="ECO:0000256" key="8">
    <source>
        <dbReference type="ARBA" id="ARBA00023315"/>
    </source>
</evidence>
<dbReference type="EC" id="2.3.1.180" evidence="9"/>
<protein>
    <recommendedName>
        <fullName evidence="9">Beta-ketoacyl-[acyl-carrier-protein] synthase III</fullName>
        <shortName evidence="9">Beta-ketoacyl-ACP synthase III</shortName>
        <shortName evidence="9">KAS III</shortName>
        <ecNumber evidence="9">2.3.1.180</ecNumber>
    </recommendedName>
    <alternativeName>
        <fullName evidence="9">3-oxoacyl-[acyl-carrier-protein] synthase 3</fullName>
    </alternativeName>
    <alternativeName>
        <fullName evidence="9">3-oxoacyl-[acyl-carrier-protein] synthase III</fullName>
    </alternativeName>
</protein>
<comment type="catalytic activity">
    <reaction evidence="9">
        <text>malonyl-[ACP] + acetyl-CoA + H(+) = 3-oxobutanoyl-[ACP] + CO2 + CoA</text>
        <dbReference type="Rhea" id="RHEA:12080"/>
        <dbReference type="Rhea" id="RHEA-COMP:9623"/>
        <dbReference type="Rhea" id="RHEA-COMP:9625"/>
        <dbReference type="ChEBI" id="CHEBI:15378"/>
        <dbReference type="ChEBI" id="CHEBI:16526"/>
        <dbReference type="ChEBI" id="CHEBI:57287"/>
        <dbReference type="ChEBI" id="CHEBI:57288"/>
        <dbReference type="ChEBI" id="CHEBI:78449"/>
        <dbReference type="ChEBI" id="CHEBI:78450"/>
        <dbReference type="EC" id="2.3.1.180"/>
    </reaction>
</comment>
<evidence type="ECO:0000256" key="9">
    <source>
        <dbReference type="HAMAP-Rule" id="MF_01815"/>
    </source>
</evidence>
<evidence type="ECO:0000256" key="6">
    <source>
        <dbReference type="ARBA" id="ARBA00023160"/>
    </source>
</evidence>
<comment type="subcellular location">
    <subcellularLocation>
        <location evidence="9">Cytoplasm</location>
    </subcellularLocation>
</comment>
<feature type="region of interest" description="ACP-binding" evidence="9">
    <location>
        <begin position="252"/>
        <end position="256"/>
    </location>
</feature>
<dbReference type="GO" id="GO:0033818">
    <property type="term" value="F:beta-ketoacyl-acyl-carrier-protein synthase III activity"/>
    <property type="evidence" value="ECO:0007669"/>
    <property type="project" value="UniProtKB-UniRule"/>
</dbReference>
<feature type="active site" evidence="9">
    <location>
        <position position="251"/>
    </location>
</feature>
<dbReference type="PANTHER" id="PTHR43091:SF1">
    <property type="entry name" value="BETA-KETOACYL-[ACYL-CARRIER-PROTEIN] SYNTHASE III, CHLOROPLASTIC"/>
    <property type="match status" value="1"/>
</dbReference>
<feature type="active site" evidence="9">
    <location>
        <position position="281"/>
    </location>
</feature>
<dbReference type="Pfam" id="PF08541">
    <property type="entry name" value="ACP_syn_III_C"/>
    <property type="match status" value="1"/>
</dbReference>
<comment type="function">
    <text evidence="9">Catalyzes the condensation reaction of fatty acid synthesis by the addition to an acyl acceptor of two carbons from malonyl-ACP. Catalyzes the first condensation reaction which initiates fatty acid synthesis and may therefore play a role in governing the total rate of fatty acid production. Possesses both acetoacetyl-ACP synthase and acetyl transacylase activities. Its substrate specificity determines the biosynthesis of branched-chain and/or straight-chain of fatty acids.</text>
</comment>
<comment type="subunit">
    <text evidence="9">Homodimer.</text>
</comment>
<evidence type="ECO:0000256" key="2">
    <source>
        <dbReference type="ARBA" id="ARBA00022516"/>
    </source>
</evidence>
<evidence type="ECO:0000313" key="12">
    <source>
        <dbReference type="EMBL" id="KEK15400.1"/>
    </source>
</evidence>
<feature type="domain" description="Beta-ketoacyl-[acyl-carrier-protein] synthase III C-terminal" evidence="10">
    <location>
        <begin position="236"/>
        <end position="324"/>
    </location>
</feature>
<dbReference type="PANTHER" id="PTHR43091">
    <property type="entry name" value="3-OXOACYL-[ACYL-CARRIER-PROTEIN] SYNTHASE"/>
    <property type="match status" value="1"/>
</dbReference>
<feature type="active site" evidence="9">
    <location>
        <position position="112"/>
    </location>
</feature>
<reference evidence="12 13" key="1">
    <citation type="submission" date="2014-06" db="EMBL/GenBank/DDBJ databases">
        <title>Genetic determinant of reutericyclin biosynthesis of Lactobacillus reuteri.</title>
        <authorList>
            <person name="Lin X."/>
            <person name="Duar R."/>
            <person name="Walter J."/>
            <person name="Gaenzle M."/>
        </authorList>
    </citation>
    <scope>NUCLEOTIDE SEQUENCE [LARGE SCALE GENOMIC DNA]</scope>
    <source>
        <strain evidence="12 13">LTH2584</strain>
    </source>
</reference>
<keyword evidence="2 9" id="KW-0444">Lipid biosynthesis</keyword>
<evidence type="ECO:0000256" key="1">
    <source>
        <dbReference type="ARBA" id="ARBA00008642"/>
    </source>
</evidence>
<comment type="domain">
    <text evidence="9">The last Arg residue of the ACP-binding site is essential for the weak association between ACP/AcpP and FabH.</text>
</comment>
<dbReference type="GO" id="GO:0005737">
    <property type="term" value="C:cytoplasm"/>
    <property type="evidence" value="ECO:0007669"/>
    <property type="project" value="UniProtKB-SubCell"/>
</dbReference>
<keyword evidence="6 9" id="KW-0275">Fatty acid biosynthesis</keyword>
<dbReference type="EMBL" id="JOSX01000013">
    <property type="protein sequence ID" value="KEK15400.1"/>
    <property type="molecule type" value="Genomic_DNA"/>
</dbReference>
<dbReference type="InterPro" id="IPR004655">
    <property type="entry name" value="FabH"/>
</dbReference>
<comment type="pathway">
    <text evidence="9">Lipid metabolism; fatty acid biosynthesis.</text>
</comment>